<organism evidence="5 6">
    <name type="scientific">Photinus pyralis</name>
    <name type="common">Common eastern firefly</name>
    <name type="synonym">Lampyris pyralis</name>
    <dbReference type="NCBI Taxonomy" id="7054"/>
    <lineage>
        <taxon>Eukaryota</taxon>
        <taxon>Metazoa</taxon>
        <taxon>Ecdysozoa</taxon>
        <taxon>Arthropoda</taxon>
        <taxon>Hexapoda</taxon>
        <taxon>Insecta</taxon>
        <taxon>Pterygota</taxon>
        <taxon>Neoptera</taxon>
        <taxon>Endopterygota</taxon>
        <taxon>Coleoptera</taxon>
        <taxon>Polyphaga</taxon>
        <taxon>Elateriformia</taxon>
        <taxon>Elateroidea</taxon>
        <taxon>Lampyridae</taxon>
        <taxon>Lampyrinae</taxon>
        <taxon>Photinus</taxon>
    </lineage>
</organism>
<dbReference type="Gene3D" id="3.40.50.720">
    <property type="entry name" value="NAD(P)-binding Rossmann-like Domain"/>
    <property type="match status" value="1"/>
</dbReference>
<evidence type="ECO:0000256" key="4">
    <source>
        <dbReference type="SAM" id="MobiDB-lite"/>
    </source>
</evidence>
<dbReference type="PRINTS" id="PR00080">
    <property type="entry name" value="SDRFAMILY"/>
</dbReference>
<sequence>MNWVNKVSVPEMLFEIQGKIALVTGGVQGIGHEAVESLLNSGVKGVTLVDVNTAKGKTVADSLNARHGQGRVIFLPADVSDETQFENAFKESLNHWKGLDIVINNAGILNEDNWKMMVNTNTVGTIQGTFLGLKYMSKAKGGKGGVIVNVSSVAGIDDGCYFMPVYSATKSFVLTFGRYLANPLYYEHNEVRIVTACPGWTSTDLGRNLIDRLSNAISPHARDKAREILYKCPSQLASNVGDGIRKLIADGANGSVWVIESDEPPYELDPPKKEALRKKYSGT</sequence>
<reference evidence="5 6" key="1">
    <citation type="journal article" date="2018" name="Elife">
        <title>Firefly genomes illuminate parallel origins of bioluminescence in beetles.</title>
        <authorList>
            <person name="Fallon T.R."/>
            <person name="Lower S.E."/>
            <person name="Chang C.H."/>
            <person name="Bessho-Uehara M."/>
            <person name="Martin G.J."/>
            <person name="Bewick A.J."/>
            <person name="Behringer M."/>
            <person name="Debat H.J."/>
            <person name="Wong I."/>
            <person name="Day J.C."/>
            <person name="Suvorov A."/>
            <person name="Silva C.J."/>
            <person name="Stanger-Hall K.F."/>
            <person name="Hall D.W."/>
            <person name="Schmitz R.J."/>
            <person name="Nelson D.R."/>
            <person name="Lewis S.M."/>
            <person name="Shigenobu S."/>
            <person name="Bybee S.M."/>
            <person name="Larracuente A.M."/>
            <person name="Oba Y."/>
            <person name="Weng J.K."/>
        </authorList>
    </citation>
    <scope>NUCLEOTIDE SEQUENCE [LARGE SCALE GENOMIC DNA]</scope>
    <source>
        <strain evidence="5">1611_PpyrPB1</strain>
        <tissue evidence="5">Whole body</tissue>
    </source>
</reference>
<evidence type="ECO:0000313" key="5">
    <source>
        <dbReference type="EMBL" id="KAB0792462.1"/>
    </source>
</evidence>
<dbReference type="GO" id="GO:0005737">
    <property type="term" value="C:cytoplasm"/>
    <property type="evidence" value="ECO:0007669"/>
    <property type="project" value="TreeGrafter"/>
</dbReference>
<protein>
    <submittedName>
        <fullName evidence="5">Uncharacterized protein</fullName>
    </submittedName>
</protein>
<comment type="caution">
    <text evidence="5">The sequence shown here is derived from an EMBL/GenBank/DDBJ whole genome shotgun (WGS) entry which is preliminary data.</text>
</comment>
<keyword evidence="6" id="KW-1185">Reference proteome</keyword>
<dbReference type="SUPFAM" id="SSF51735">
    <property type="entry name" value="NAD(P)-binding Rossmann-fold domains"/>
    <property type="match status" value="1"/>
</dbReference>
<keyword evidence="2" id="KW-0560">Oxidoreductase</keyword>
<dbReference type="OrthoDB" id="417891at2759"/>
<dbReference type="PRINTS" id="PR00081">
    <property type="entry name" value="GDHRDH"/>
</dbReference>
<feature type="region of interest" description="Disordered" evidence="4">
    <location>
        <begin position="264"/>
        <end position="283"/>
    </location>
</feature>
<evidence type="ECO:0000256" key="1">
    <source>
        <dbReference type="ARBA" id="ARBA00006484"/>
    </source>
</evidence>
<name>A0A5N4A579_PHOPY</name>
<dbReference type="InterPro" id="IPR036291">
    <property type="entry name" value="NAD(P)-bd_dom_sf"/>
</dbReference>
<dbReference type="FunFam" id="3.40.50.720:FF:000149">
    <property type="entry name" value="15-hydroxyprostaglandin dehydrogenase [NAD(+)]"/>
    <property type="match status" value="1"/>
</dbReference>
<dbReference type="PANTHER" id="PTHR44229:SF8">
    <property type="entry name" value="ALCOHOL DEHYDROGENASE-RELATED"/>
    <property type="match status" value="1"/>
</dbReference>
<accession>A0A5N4A579</accession>
<dbReference type="AlphaFoldDB" id="A0A5N4A579"/>
<dbReference type="Proteomes" id="UP000327044">
    <property type="component" value="Unassembled WGS sequence"/>
</dbReference>
<proteinExistence type="inferred from homology"/>
<gene>
    <name evidence="5" type="ORF">PPYR_14421</name>
</gene>
<dbReference type="FunCoup" id="A0A5N4A579">
    <property type="interactions" value="119"/>
</dbReference>
<dbReference type="InterPro" id="IPR002347">
    <property type="entry name" value="SDR_fam"/>
</dbReference>
<dbReference type="InParanoid" id="A0A5N4A579"/>
<evidence type="ECO:0000256" key="2">
    <source>
        <dbReference type="ARBA" id="ARBA00023002"/>
    </source>
</evidence>
<evidence type="ECO:0000313" key="6">
    <source>
        <dbReference type="Proteomes" id="UP000327044"/>
    </source>
</evidence>
<evidence type="ECO:0000256" key="3">
    <source>
        <dbReference type="RuleBase" id="RU000363"/>
    </source>
</evidence>
<comment type="similarity">
    <text evidence="1 3">Belongs to the short-chain dehydrogenases/reductases (SDR) family.</text>
</comment>
<dbReference type="EMBL" id="VVIM01000010">
    <property type="protein sequence ID" value="KAB0792462.1"/>
    <property type="molecule type" value="Genomic_DNA"/>
</dbReference>
<dbReference type="GO" id="GO:0016616">
    <property type="term" value="F:oxidoreductase activity, acting on the CH-OH group of donors, NAD or NADP as acceptor"/>
    <property type="evidence" value="ECO:0007669"/>
    <property type="project" value="TreeGrafter"/>
</dbReference>
<dbReference type="PANTHER" id="PTHR44229">
    <property type="entry name" value="15-HYDROXYPROSTAGLANDIN DEHYDROGENASE [NAD(+)]"/>
    <property type="match status" value="1"/>
</dbReference>
<dbReference type="Pfam" id="PF00106">
    <property type="entry name" value="adh_short"/>
    <property type="match status" value="1"/>
</dbReference>